<dbReference type="PANTHER" id="PTHR48103:SF2">
    <property type="entry name" value="MIDASIN"/>
    <property type="match status" value="1"/>
</dbReference>
<dbReference type="PANTHER" id="PTHR48103">
    <property type="entry name" value="MIDASIN-RELATED"/>
    <property type="match status" value="1"/>
</dbReference>
<evidence type="ECO:0000256" key="1">
    <source>
        <dbReference type="ARBA" id="ARBA00022741"/>
    </source>
</evidence>
<dbReference type="eggNOG" id="KOG1808">
    <property type="taxonomic scope" value="Eukaryota"/>
</dbReference>
<evidence type="ECO:0000256" key="2">
    <source>
        <dbReference type="ARBA" id="ARBA00022840"/>
    </source>
</evidence>
<dbReference type="GO" id="GO:0005524">
    <property type="term" value="F:ATP binding"/>
    <property type="evidence" value="ECO:0007669"/>
    <property type="project" value="UniProtKB-KW"/>
</dbReference>
<dbReference type="KEGG" id="smo:SELMODRAFT_6518"/>
<sequence length="93" mass="10991">ESARKVWQKYEQLTGRLSQDLAEQLRLILEPTLASRLQGDYKSGKRLNMKKIIPFVASEFRKDKIWLRRTKPNKRQYQVVVALDDSRSMSESH</sequence>
<name>D8RVR0_SELML</name>
<keyword evidence="5" id="KW-1185">Reference proteome</keyword>
<dbReference type="STRING" id="88036.D8RVR0"/>
<dbReference type="Gramene" id="EFJ24000">
    <property type="protein sequence ID" value="EFJ24000"/>
    <property type="gene ID" value="SELMODRAFT_6518"/>
</dbReference>
<dbReference type="InParanoid" id="D8RVR0"/>
<keyword evidence="1" id="KW-0547">Nucleotide-binding</keyword>
<accession>D8RVR0</accession>
<organism evidence="5">
    <name type="scientific">Selaginella moellendorffii</name>
    <name type="common">Spikemoss</name>
    <dbReference type="NCBI Taxonomy" id="88036"/>
    <lineage>
        <taxon>Eukaryota</taxon>
        <taxon>Viridiplantae</taxon>
        <taxon>Streptophyta</taxon>
        <taxon>Embryophyta</taxon>
        <taxon>Tracheophyta</taxon>
        <taxon>Lycopodiopsida</taxon>
        <taxon>Selaginellales</taxon>
        <taxon>Selaginellaceae</taxon>
        <taxon>Selaginella</taxon>
    </lineage>
</organism>
<evidence type="ECO:0000313" key="3">
    <source>
        <dbReference type="EMBL" id="EFJ21628.1"/>
    </source>
</evidence>
<dbReference type="KEGG" id="smo:SELMODRAFT_6517"/>
<protein>
    <submittedName>
        <fullName evidence="4">Uncharacterized protein</fullName>
    </submittedName>
</protein>
<dbReference type="EMBL" id="GL377599">
    <property type="protein sequence ID" value="EFJ21628.1"/>
    <property type="molecule type" value="Genomic_DNA"/>
</dbReference>
<dbReference type="Proteomes" id="UP000001514">
    <property type="component" value="Unassembled WGS sequence"/>
</dbReference>
<dbReference type="Gramene" id="EFJ21628">
    <property type="protein sequence ID" value="EFJ21628"/>
    <property type="gene ID" value="SELMODRAFT_6517"/>
</dbReference>
<reference evidence="4 5" key="1">
    <citation type="journal article" date="2011" name="Science">
        <title>The Selaginella genome identifies genetic changes associated with the evolution of vascular plants.</title>
        <authorList>
            <person name="Banks J.A."/>
            <person name="Nishiyama T."/>
            <person name="Hasebe M."/>
            <person name="Bowman J.L."/>
            <person name="Gribskov M."/>
            <person name="dePamphilis C."/>
            <person name="Albert V.A."/>
            <person name="Aono N."/>
            <person name="Aoyama T."/>
            <person name="Ambrose B.A."/>
            <person name="Ashton N.W."/>
            <person name="Axtell M.J."/>
            <person name="Barker E."/>
            <person name="Barker M.S."/>
            <person name="Bennetzen J.L."/>
            <person name="Bonawitz N.D."/>
            <person name="Chapple C."/>
            <person name="Cheng C."/>
            <person name="Correa L.G."/>
            <person name="Dacre M."/>
            <person name="DeBarry J."/>
            <person name="Dreyer I."/>
            <person name="Elias M."/>
            <person name="Engstrom E.M."/>
            <person name="Estelle M."/>
            <person name="Feng L."/>
            <person name="Finet C."/>
            <person name="Floyd S.K."/>
            <person name="Frommer W.B."/>
            <person name="Fujita T."/>
            <person name="Gramzow L."/>
            <person name="Gutensohn M."/>
            <person name="Harholt J."/>
            <person name="Hattori M."/>
            <person name="Heyl A."/>
            <person name="Hirai T."/>
            <person name="Hiwatashi Y."/>
            <person name="Ishikawa M."/>
            <person name="Iwata M."/>
            <person name="Karol K.G."/>
            <person name="Koehler B."/>
            <person name="Kolukisaoglu U."/>
            <person name="Kubo M."/>
            <person name="Kurata T."/>
            <person name="Lalonde S."/>
            <person name="Li K."/>
            <person name="Li Y."/>
            <person name="Litt A."/>
            <person name="Lyons E."/>
            <person name="Manning G."/>
            <person name="Maruyama T."/>
            <person name="Michael T.P."/>
            <person name="Mikami K."/>
            <person name="Miyazaki S."/>
            <person name="Morinaga S."/>
            <person name="Murata T."/>
            <person name="Mueller-Roeber B."/>
            <person name="Nelson D.R."/>
            <person name="Obara M."/>
            <person name="Oguri Y."/>
            <person name="Olmstead R.G."/>
            <person name="Onodera N."/>
            <person name="Petersen B.L."/>
            <person name="Pils B."/>
            <person name="Prigge M."/>
            <person name="Rensing S.A."/>
            <person name="Riano-Pachon D.M."/>
            <person name="Roberts A.W."/>
            <person name="Sato Y."/>
            <person name="Scheller H.V."/>
            <person name="Schulz B."/>
            <person name="Schulz C."/>
            <person name="Shakirov E.V."/>
            <person name="Shibagaki N."/>
            <person name="Shinohara N."/>
            <person name="Shippen D.E."/>
            <person name="Soerensen I."/>
            <person name="Sotooka R."/>
            <person name="Sugimoto N."/>
            <person name="Sugita M."/>
            <person name="Sumikawa N."/>
            <person name="Tanurdzic M."/>
            <person name="Theissen G."/>
            <person name="Ulvskov P."/>
            <person name="Wakazuki S."/>
            <person name="Weng J.K."/>
            <person name="Willats W.W."/>
            <person name="Wipf D."/>
            <person name="Wolf P.G."/>
            <person name="Yang L."/>
            <person name="Zimmer A.D."/>
            <person name="Zhu Q."/>
            <person name="Mitros T."/>
            <person name="Hellsten U."/>
            <person name="Loque D."/>
            <person name="Otillar R."/>
            <person name="Salamov A."/>
            <person name="Schmutz J."/>
            <person name="Shapiro H."/>
            <person name="Lindquist E."/>
            <person name="Lucas S."/>
            <person name="Rokhsar D."/>
            <person name="Grigoriev I.V."/>
        </authorList>
    </citation>
    <scope>NUCLEOTIDE SEQUENCE [LARGE SCALE GENOMIC DNA]</scope>
</reference>
<dbReference type="AlphaFoldDB" id="D8RVR0"/>
<evidence type="ECO:0000313" key="4">
    <source>
        <dbReference type="EMBL" id="EFJ24000.1"/>
    </source>
</evidence>
<keyword evidence="2" id="KW-0067">ATP-binding</keyword>
<dbReference type="HOGENOM" id="CLU_2405960_0_0_1"/>
<gene>
    <name evidence="3" type="ORF">SELMODRAFT_6517</name>
    <name evidence="4" type="ORF">SELMODRAFT_6518</name>
</gene>
<feature type="non-terminal residue" evidence="4">
    <location>
        <position position="1"/>
    </location>
</feature>
<dbReference type="OMA" id="VWQKYEQ"/>
<evidence type="ECO:0000313" key="5">
    <source>
        <dbReference type="Proteomes" id="UP000001514"/>
    </source>
</evidence>
<feature type="non-terminal residue" evidence="4">
    <location>
        <position position="93"/>
    </location>
</feature>
<dbReference type="EMBL" id="GL377591">
    <property type="protein sequence ID" value="EFJ24000.1"/>
    <property type="molecule type" value="Genomic_DNA"/>
</dbReference>
<proteinExistence type="predicted"/>